<feature type="compositionally biased region" description="Low complexity" evidence="1">
    <location>
        <begin position="397"/>
        <end position="411"/>
    </location>
</feature>
<feature type="region of interest" description="Disordered" evidence="1">
    <location>
        <begin position="395"/>
        <end position="425"/>
    </location>
</feature>
<dbReference type="Proteomes" id="UP000054988">
    <property type="component" value="Unassembled WGS sequence"/>
</dbReference>
<comment type="caution">
    <text evidence="2">The sequence shown here is derived from an EMBL/GenBank/DDBJ whole genome shotgun (WGS) entry which is preliminary data.</text>
</comment>
<organism evidence="2 3">
    <name type="scientific">Moniliophthora roreri</name>
    <name type="common">Frosty pod rot fungus</name>
    <name type="synonym">Monilia roreri</name>
    <dbReference type="NCBI Taxonomy" id="221103"/>
    <lineage>
        <taxon>Eukaryota</taxon>
        <taxon>Fungi</taxon>
        <taxon>Dikarya</taxon>
        <taxon>Basidiomycota</taxon>
        <taxon>Agaricomycotina</taxon>
        <taxon>Agaricomycetes</taxon>
        <taxon>Agaricomycetidae</taxon>
        <taxon>Agaricales</taxon>
        <taxon>Marasmiineae</taxon>
        <taxon>Marasmiaceae</taxon>
        <taxon>Moniliophthora</taxon>
    </lineage>
</organism>
<protein>
    <submittedName>
        <fullName evidence="2">Uncharacterized protein</fullName>
    </submittedName>
</protein>
<accession>A0A0W0F4G5</accession>
<name>A0A0W0F4G5_MONRR</name>
<dbReference type="EMBL" id="LATX01002344">
    <property type="protein sequence ID" value="KTB31242.1"/>
    <property type="molecule type" value="Genomic_DNA"/>
</dbReference>
<evidence type="ECO:0000313" key="2">
    <source>
        <dbReference type="EMBL" id="KTB31242.1"/>
    </source>
</evidence>
<sequence length="444" mass="49183">MNPNAYAVANGPINHVNPTPNPNMLHNFSVGPTVSEASTSHSCHYAVIDTNERFPLTIEYTVLEHVNFRPEFPTTNANLRWDLDTGFPILSLSPALLVVPNPSQPPQTKLRPLSLMLIPVEIGPCYLLYTKYATSLRSVIIYALRFPNSIPTITDVETAVLAADINPGWANTSSFIPSESYVSPDDSIESFTANPTKIPASQTPFNTNSLDYEHAQDTITHYSPTTHLGLMVADQGFLIGTLSQSIISLSPRSSQPSGYTDKFSQPFNFSISPTRSVARCAREDITNARTLTNHFAKCGITIEEVESAVRYALQAQKITFFPDYIRRAYAEAFHTGQLRMFFFSLPQPINDTYTPPEHWNLDHILKYRRQAAVVRYWKETKKPGLPQKFDLPVMRHSASSDPDASIADVSSMTISDPSPADQPTPGPIAGSVINLYMVSALAWS</sequence>
<reference evidence="2 3" key="1">
    <citation type="submission" date="2015-12" db="EMBL/GenBank/DDBJ databases">
        <title>Draft genome sequence of Moniliophthora roreri, the causal agent of frosty pod rot of cacao.</title>
        <authorList>
            <person name="Aime M.C."/>
            <person name="Diaz-Valderrama J.R."/>
            <person name="Kijpornyongpan T."/>
            <person name="Phillips-Mora W."/>
        </authorList>
    </citation>
    <scope>NUCLEOTIDE SEQUENCE [LARGE SCALE GENOMIC DNA]</scope>
    <source>
        <strain evidence="2 3">MCA 2952</strain>
    </source>
</reference>
<proteinExistence type="predicted"/>
<dbReference type="AlphaFoldDB" id="A0A0W0F4G5"/>
<evidence type="ECO:0000313" key="3">
    <source>
        <dbReference type="Proteomes" id="UP000054988"/>
    </source>
</evidence>
<evidence type="ECO:0000256" key="1">
    <source>
        <dbReference type="SAM" id="MobiDB-lite"/>
    </source>
</evidence>
<gene>
    <name evidence="2" type="ORF">WG66_16192</name>
</gene>